<evidence type="ECO:0000313" key="2">
    <source>
        <dbReference type="Proteomes" id="UP000011991"/>
    </source>
</evidence>
<name>M5RTY8_9BACT</name>
<comment type="caution">
    <text evidence="1">The sequence shown here is derived from an EMBL/GenBank/DDBJ whole genome shotgun (WGS) entry which is preliminary data.</text>
</comment>
<organism evidence="1 2">
    <name type="scientific">Rhodopirellula maiorica SM1</name>
    <dbReference type="NCBI Taxonomy" id="1265738"/>
    <lineage>
        <taxon>Bacteria</taxon>
        <taxon>Pseudomonadati</taxon>
        <taxon>Planctomycetota</taxon>
        <taxon>Planctomycetia</taxon>
        <taxon>Pirellulales</taxon>
        <taxon>Pirellulaceae</taxon>
        <taxon>Novipirellula</taxon>
    </lineage>
</organism>
<dbReference type="EMBL" id="ANOG01000042">
    <property type="protein sequence ID" value="EMI22765.1"/>
    <property type="molecule type" value="Genomic_DNA"/>
</dbReference>
<reference evidence="1 2" key="1">
    <citation type="journal article" date="2013" name="Mar. Genomics">
        <title>Expression of sulfatases in Rhodopirellula baltica and the diversity of sulfatases in the genus Rhodopirellula.</title>
        <authorList>
            <person name="Wegner C.E."/>
            <person name="Richter-Heitmann T."/>
            <person name="Klindworth A."/>
            <person name="Klockow C."/>
            <person name="Richter M."/>
            <person name="Achstetter T."/>
            <person name="Glockner F.O."/>
            <person name="Harder J."/>
        </authorList>
    </citation>
    <scope>NUCLEOTIDE SEQUENCE [LARGE SCALE GENOMIC DNA]</scope>
    <source>
        <strain evidence="1 2">SM1</strain>
    </source>
</reference>
<accession>M5RTY8</accession>
<dbReference type="Proteomes" id="UP000011991">
    <property type="component" value="Unassembled WGS sequence"/>
</dbReference>
<keyword evidence="2" id="KW-1185">Reference proteome</keyword>
<dbReference type="PATRIC" id="fig|1265738.3.peg.315"/>
<proteinExistence type="predicted"/>
<gene>
    <name evidence="1" type="ORF">RMSM_00307</name>
</gene>
<evidence type="ECO:0000313" key="1">
    <source>
        <dbReference type="EMBL" id="EMI22765.1"/>
    </source>
</evidence>
<sequence length="91" mass="10371">MLEEDERQEDALMGTCEYVARNPERAGLVAVDAYAEYPFSGCLVPGYPELKPFEPDFWTRFNRSVSYLRKNHLVVGFARIPNQHSGDEADS</sequence>
<dbReference type="AlphaFoldDB" id="M5RTY8"/>
<protein>
    <submittedName>
        <fullName evidence="1">Uncharacterized protein</fullName>
    </submittedName>
</protein>